<dbReference type="GO" id="GO:0004491">
    <property type="term" value="F:methylmalonate-semialdehyde dehydrogenase (acylating, NAD) activity"/>
    <property type="evidence" value="ECO:0007669"/>
    <property type="project" value="UniProtKB-EC"/>
</dbReference>
<evidence type="ECO:0000256" key="3">
    <source>
        <dbReference type="ARBA" id="ARBA00023027"/>
    </source>
</evidence>
<dbReference type="RefSeq" id="WP_150064471.1">
    <property type="nucleotide sequence ID" value="NZ_JBEPDJ010000001.1"/>
</dbReference>
<dbReference type="SUPFAM" id="SSF53720">
    <property type="entry name" value="ALDH-like"/>
    <property type="match status" value="1"/>
</dbReference>
<dbReference type="OrthoDB" id="6882680at2"/>
<evidence type="ECO:0000256" key="1">
    <source>
        <dbReference type="ARBA" id="ARBA00013048"/>
    </source>
</evidence>
<dbReference type="PANTHER" id="PTHR43866">
    <property type="entry name" value="MALONATE-SEMIALDEHYDE DEHYDROGENASE"/>
    <property type="match status" value="1"/>
</dbReference>
<keyword evidence="2" id="KW-0560">Oxidoreductase</keyword>
<dbReference type="InterPro" id="IPR010061">
    <property type="entry name" value="MeMal-semiAld_DH"/>
</dbReference>
<evidence type="ECO:0000313" key="6">
    <source>
        <dbReference type="Proteomes" id="UP000323946"/>
    </source>
</evidence>
<evidence type="ECO:0000259" key="4">
    <source>
        <dbReference type="Pfam" id="PF00171"/>
    </source>
</evidence>
<keyword evidence="3" id="KW-0520">NAD</keyword>
<dbReference type="GO" id="GO:0006574">
    <property type="term" value="P:L-valine catabolic process"/>
    <property type="evidence" value="ECO:0007669"/>
    <property type="project" value="TreeGrafter"/>
</dbReference>
<dbReference type="FunFam" id="3.40.309.10:FF:000002">
    <property type="entry name" value="Methylmalonate-semialdehyde dehydrogenase (Acylating)"/>
    <property type="match status" value="1"/>
</dbReference>
<accession>A0A5M7CHL8</accession>
<dbReference type="InterPro" id="IPR016162">
    <property type="entry name" value="Ald_DH_N"/>
</dbReference>
<dbReference type="CDD" id="cd07085">
    <property type="entry name" value="ALDH_F6_MMSDH"/>
    <property type="match status" value="1"/>
</dbReference>
<dbReference type="InterPro" id="IPR016163">
    <property type="entry name" value="Ald_DH_C"/>
</dbReference>
<dbReference type="EC" id="1.2.1.27" evidence="1"/>
<dbReference type="Gene3D" id="3.40.309.10">
    <property type="entry name" value="Aldehyde Dehydrogenase, Chain A, domain 2"/>
    <property type="match status" value="1"/>
</dbReference>
<dbReference type="Pfam" id="PF00171">
    <property type="entry name" value="Aldedh"/>
    <property type="match status" value="1"/>
</dbReference>
<dbReference type="NCBIfam" id="TIGR01722">
    <property type="entry name" value="MMSDH"/>
    <property type="match status" value="1"/>
</dbReference>
<keyword evidence="6" id="KW-1185">Reference proteome</keyword>
<evidence type="ECO:0000313" key="5">
    <source>
        <dbReference type="EMBL" id="KAA5837965.1"/>
    </source>
</evidence>
<dbReference type="Proteomes" id="UP000323946">
    <property type="component" value="Unassembled WGS sequence"/>
</dbReference>
<dbReference type="Gene3D" id="3.40.605.10">
    <property type="entry name" value="Aldehyde Dehydrogenase, Chain A, domain 1"/>
    <property type="match status" value="1"/>
</dbReference>
<reference evidence="5 6" key="1">
    <citation type="submission" date="2019-09" db="EMBL/GenBank/DDBJ databases">
        <title>Draft genome sequence of the thermophilic Saccharopolyspora hirsuta VKM Ac-666T.</title>
        <authorList>
            <person name="Lobastova T.G."/>
            <person name="Fokina V."/>
            <person name="Bragin E.Y."/>
            <person name="Shtratnikova V.Y."/>
            <person name="Starodumova I.P."/>
            <person name="Tarlachkov S.V."/>
            <person name="Donova M.V."/>
        </authorList>
    </citation>
    <scope>NUCLEOTIDE SEQUENCE [LARGE SCALE GENOMIC DNA]</scope>
    <source>
        <strain evidence="5 6">VKM Ac-666</strain>
    </source>
</reference>
<dbReference type="AlphaFoldDB" id="A0A5M7CHL8"/>
<dbReference type="PANTHER" id="PTHR43866:SF4">
    <property type="entry name" value="MALONATE-SEMIALDEHYDE DEHYDROGENASE"/>
    <property type="match status" value="1"/>
</dbReference>
<dbReference type="FunFam" id="3.40.605.10:FF:000003">
    <property type="entry name" value="Methylmalonate-semialdehyde dehydrogenase [acylating]"/>
    <property type="match status" value="1"/>
</dbReference>
<dbReference type="InterPro" id="IPR016161">
    <property type="entry name" value="Ald_DH/histidinol_DH"/>
</dbReference>
<dbReference type="InterPro" id="IPR016160">
    <property type="entry name" value="Ald_DH_CS_CYS"/>
</dbReference>
<protein>
    <recommendedName>
        <fullName evidence="1">methylmalonate-semialdehyde dehydrogenase (CoA acylating)</fullName>
        <ecNumber evidence="1">1.2.1.27</ecNumber>
    </recommendedName>
</protein>
<sequence length="497" mass="52603">MKTIQHWIDGKIAEGTSDRFGRVTNPATGAQTARVAFADVSEVDAAVESAAKAFASWGTASLAKRTQVLFNYRELLNKHRDEIAALITAEHGKVHSDALGEVARGMEIVELACGIPQLLKGETSTQVSTRVDVESIRQPLGVVAGITPFNFPAMVPLWMFPLAIACGNTFVLKPSEKDPSAALRLVELAAEAGLPDGVLNLVHGDRTAVDRLLEHPDVAAVSFVGSTPIAKHVHDTAGANGKRVQALGGAKNHMLVLPDANLDQAADAAVSAAYGSAGERCMAVSVVVAVDPIGDELVGKIAERARGLRIGPGTDPASEMGPLITAEHRDKVASYVPKAREQGAEVVVDGTGLQVEGHENGFFVGVSLLDKVTPDMDAYRDEIFGPVLSVVRVASYEEGLALINSSRWGNGTAIFTRDGGAARRFQLEVQAGMVGVNVPIPVPVGYHSFGGWKDSLFGDHHIYGNDGIHFYTRGKVVTTRWPDPSDGGIDLGFPSNT</sequence>
<dbReference type="SMR" id="A0A5M7CHL8"/>
<gene>
    <name evidence="5" type="ORF">F1721_00350</name>
</gene>
<dbReference type="EMBL" id="VWPH01000001">
    <property type="protein sequence ID" value="KAA5837965.1"/>
    <property type="molecule type" value="Genomic_DNA"/>
</dbReference>
<evidence type="ECO:0000256" key="2">
    <source>
        <dbReference type="ARBA" id="ARBA00023002"/>
    </source>
</evidence>
<organism evidence="5 6">
    <name type="scientific">Saccharopolyspora hirsuta</name>
    <dbReference type="NCBI Taxonomy" id="1837"/>
    <lineage>
        <taxon>Bacteria</taxon>
        <taxon>Bacillati</taxon>
        <taxon>Actinomycetota</taxon>
        <taxon>Actinomycetes</taxon>
        <taxon>Pseudonocardiales</taxon>
        <taxon>Pseudonocardiaceae</taxon>
        <taxon>Saccharopolyspora</taxon>
    </lineage>
</organism>
<comment type="caution">
    <text evidence="5">The sequence shown here is derived from an EMBL/GenBank/DDBJ whole genome shotgun (WGS) entry which is preliminary data.</text>
</comment>
<name>A0A5M7CHL8_SACHI</name>
<proteinExistence type="predicted"/>
<dbReference type="GO" id="GO:0006210">
    <property type="term" value="P:thymine catabolic process"/>
    <property type="evidence" value="ECO:0007669"/>
    <property type="project" value="TreeGrafter"/>
</dbReference>
<dbReference type="InterPro" id="IPR015590">
    <property type="entry name" value="Aldehyde_DH_dom"/>
</dbReference>
<feature type="domain" description="Aldehyde dehydrogenase" evidence="4">
    <location>
        <begin position="17"/>
        <end position="477"/>
    </location>
</feature>
<dbReference type="PROSITE" id="PS00070">
    <property type="entry name" value="ALDEHYDE_DEHYDR_CYS"/>
    <property type="match status" value="1"/>
</dbReference>